<keyword evidence="3 5" id="KW-1133">Transmembrane helix</keyword>
<evidence type="ECO:0000256" key="2">
    <source>
        <dbReference type="ARBA" id="ARBA00022692"/>
    </source>
</evidence>
<keyword evidence="4 5" id="KW-0472">Membrane</keyword>
<feature type="transmembrane region" description="Helical" evidence="5">
    <location>
        <begin position="101"/>
        <end position="121"/>
    </location>
</feature>
<evidence type="ECO:0000313" key="7">
    <source>
        <dbReference type="EMBL" id="MEQ2213865.1"/>
    </source>
</evidence>
<comment type="caution">
    <text evidence="7">The sequence shown here is derived from an EMBL/GenBank/DDBJ whole genome shotgun (WGS) entry which is preliminary data.</text>
</comment>
<evidence type="ECO:0000256" key="5">
    <source>
        <dbReference type="SAM" id="Phobius"/>
    </source>
</evidence>
<name>A0ABV0RZZ7_9TELE</name>
<proteinExistence type="predicted"/>
<accession>A0ABV0RZZ7</accession>
<feature type="non-terminal residue" evidence="7">
    <location>
        <position position="1"/>
    </location>
</feature>
<protein>
    <recommendedName>
        <fullName evidence="6">MARVEL domain-containing protein</fullName>
    </recommendedName>
</protein>
<keyword evidence="2 5" id="KW-0812">Transmembrane</keyword>
<dbReference type="InterPro" id="IPR008253">
    <property type="entry name" value="Marvel"/>
</dbReference>
<dbReference type="EMBL" id="JAHRIN010063818">
    <property type="protein sequence ID" value="MEQ2213865.1"/>
    <property type="molecule type" value="Genomic_DNA"/>
</dbReference>
<evidence type="ECO:0000259" key="6">
    <source>
        <dbReference type="Pfam" id="PF01284"/>
    </source>
</evidence>
<gene>
    <name evidence="7" type="ORF">XENOCAPTIV_022423</name>
</gene>
<evidence type="ECO:0000256" key="3">
    <source>
        <dbReference type="ARBA" id="ARBA00022989"/>
    </source>
</evidence>
<feature type="transmembrane region" description="Helical" evidence="5">
    <location>
        <begin position="35"/>
        <end position="57"/>
    </location>
</feature>
<sequence length="158" mass="17151">SQYVSYAHNPPDSYYMEGQPQHFYRWFSPPGFVKTFQGATALMCFIIFACVASTLVWDINGFGYGGYGVGDMGSVGGAGSGYYGGSYGYGSSYMTPQSAKAAMISMAAINFLVSLGFLVGSFSQSRMMRGCRFYLIIFICDIILAVLQVGLQTKHTNS</sequence>
<evidence type="ECO:0000256" key="4">
    <source>
        <dbReference type="ARBA" id="ARBA00023136"/>
    </source>
</evidence>
<feature type="transmembrane region" description="Helical" evidence="5">
    <location>
        <begin position="133"/>
        <end position="151"/>
    </location>
</feature>
<dbReference type="Proteomes" id="UP001434883">
    <property type="component" value="Unassembled WGS sequence"/>
</dbReference>
<keyword evidence="8" id="KW-1185">Reference proteome</keyword>
<evidence type="ECO:0000313" key="8">
    <source>
        <dbReference type="Proteomes" id="UP001434883"/>
    </source>
</evidence>
<feature type="domain" description="MARVEL" evidence="6">
    <location>
        <begin position="25"/>
        <end position="147"/>
    </location>
</feature>
<dbReference type="Pfam" id="PF01284">
    <property type="entry name" value="MARVEL"/>
    <property type="match status" value="1"/>
</dbReference>
<comment type="subcellular location">
    <subcellularLocation>
        <location evidence="1">Membrane</location>
        <topology evidence="1">Multi-pass membrane protein</topology>
    </subcellularLocation>
</comment>
<organism evidence="7 8">
    <name type="scientific">Xenoophorus captivus</name>
    <dbReference type="NCBI Taxonomy" id="1517983"/>
    <lineage>
        <taxon>Eukaryota</taxon>
        <taxon>Metazoa</taxon>
        <taxon>Chordata</taxon>
        <taxon>Craniata</taxon>
        <taxon>Vertebrata</taxon>
        <taxon>Euteleostomi</taxon>
        <taxon>Actinopterygii</taxon>
        <taxon>Neopterygii</taxon>
        <taxon>Teleostei</taxon>
        <taxon>Neoteleostei</taxon>
        <taxon>Acanthomorphata</taxon>
        <taxon>Ovalentaria</taxon>
        <taxon>Atherinomorphae</taxon>
        <taxon>Cyprinodontiformes</taxon>
        <taxon>Goodeidae</taxon>
        <taxon>Xenoophorus</taxon>
    </lineage>
</organism>
<reference evidence="7 8" key="1">
    <citation type="submission" date="2021-06" db="EMBL/GenBank/DDBJ databases">
        <authorList>
            <person name="Palmer J.M."/>
        </authorList>
    </citation>
    <scope>NUCLEOTIDE SEQUENCE [LARGE SCALE GENOMIC DNA]</scope>
    <source>
        <strain evidence="7 8">XC_2019</strain>
        <tissue evidence="7">Muscle</tissue>
    </source>
</reference>
<evidence type="ECO:0000256" key="1">
    <source>
        <dbReference type="ARBA" id="ARBA00004141"/>
    </source>
</evidence>